<reference evidence="2 3" key="1">
    <citation type="journal article" date="2023" name="Plants (Basel)">
        <title>Bridging the Gap: Combining Genomics and Transcriptomics Approaches to Understand Stylosanthes scabra, an Orphan Legume from the Brazilian Caatinga.</title>
        <authorList>
            <person name="Ferreira-Neto J.R.C."/>
            <person name="da Silva M.D."/>
            <person name="Binneck E."/>
            <person name="de Melo N.F."/>
            <person name="da Silva R.H."/>
            <person name="de Melo A.L.T.M."/>
            <person name="Pandolfi V."/>
            <person name="Bustamante F.O."/>
            <person name="Brasileiro-Vidal A.C."/>
            <person name="Benko-Iseppon A.M."/>
        </authorList>
    </citation>
    <scope>NUCLEOTIDE SEQUENCE [LARGE SCALE GENOMIC DNA]</scope>
    <source>
        <tissue evidence="2">Leaves</tissue>
    </source>
</reference>
<proteinExistence type="predicted"/>
<protein>
    <submittedName>
        <fullName evidence="2">Uncharacterized protein</fullName>
    </submittedName>
</protein>
<accession>A0ABU6QMX6</accession>
<evidence type="ECO:0000313" key="2">
    <source>
        <dbReference type="EMBL" id="MED6113356.1"/>
    </source>
</evidence>
<evidence type="ECO:0000313" key="3">
    <source>
        <dbReference type="Proteomes" id="UP001341840"/>
    </source>
</evidence>
<organism evidence="2 3">
    <name type="scientific">Stylosanthes scabra</name>
    <dbReference type="NCBI Taxonomy" id="79078"/>
    <lineage>
        <taxon>Eukaryota</taxon>
        <taxon>Viridiplantae</taxon>
        <taxon>Streptophyta</taxon>
        <taxon>Embryophyta</taxon>
        <taxon>Tracheophyta</taxon>
        <taxon>Spermatophyta</taxon>
        <taxon>Magnoliopsida</taxon>
        <taxon>eudicotyledons</taxon>
        <taxon>Gunneridae</taxon>
        <taxon>Pentapetalae</taxon>
        <taxon>rosids</taxon>
        <taxon>fabids</taxon>
        <taxon>Fabales</taxon>
        <taxon>Fabaceae</taxon>
        <taxon>Papilionoideae</taxon>
        <taxon>50 kb inversion clade</taxon>
        <taxon>dalbergioids sensu lato</taxon>
        <taxon>Dalbergieae</taxon>
        <taxon>Pterocarpus clade</taxon>
        <taxon>Stylosanthes</taxon>
    </lineage>
</organism>
<dbReference type="Proteomes" id="UP001341840">
    <property type="component" value="Unassembled WGS sequence"/>
</dbReference>
<keyword evidence="3" id="KW-1185">Reference proteome</keyword>
<gene>
    <name evidence="2" type="ORF">PIB30_069999</name>
</gene>
<sequence length="178" mass="19639">MASTDGFFPLLFRRNPNRAPTQTSKFLPSPFSVEPPSEPPKPPVVFSITDSRGEGSLEYHQDPHLGNGAVDPTLAVRVCWRRRGDVAAATTTVEPRRSIRKIGPPRLEQPPSFLVAPSSPSFLAAPSSRPVTPSHPLFNFNHRSPLKAQGTVLTECDAAQRFVPASLLHHRHKYVLHK</sequence>
<name>A0ABU6QMX6_9FABA</name>
<feature type="region of interest" description="Disordered" evidence="1">
    <location>
        <begin position="13"/>
        <end position="42"/>
    </location>
</feature>
<evidence type="ECO:0000256" key="1">
    <source>
        <dbReference type="SAM" id="MobiDB-lite"/>
    </source>
</evidence>
<comment type="caution">
    <text evidence="2">The sequence shown here is derived from an EMBL/GenBank/DDBJ whole genome shotgun (WGS) entry which is preliminary data.</text>
</comment>
<dbReference type="EMBL" id="JASCZI010000779">
    <property type="protein sequence ID" value="MED6113356.1"/>
    <property type="molecule type" value="Genomic_DNA"/>
</dbReference>